<sequence length="88" mass="10239">MVNRIELSRLIGLLLETEKRKNTEQKESGTNKIEDKVTLSKIAQELSKNDVEEKDLEKKVKELKEKIEKGEYEVSDEKVVKGLIEFFT</sequence>
<keyword evidence="5 6" id="KW-0002">3D-structure</keyword>
<dbReference type="EnsemblBacteria" id="AAC06641">
    <property type="protein sequence ID" value="AAC06641"/>
    <property type="gene ID" value="aq_357a"/>
</dbReference>
<dbReference type="PDB" id="1SC5">
    <property type="method" value="X-ray"/>
    <property type="resolution" value="3.26 A"/>
    <property type="chains" value="B=1-88"/>
</dbReference>
<dbReference type="PDB" id="1RP3">
    <property type="method" value="X-ray"/>
    <property type="resolution" value="2.30 A"/>
    <property type="chains" value="B/D/F/H=1-88"/>
</dbReference>
<feature type="domain" description="Anti-sigma-28 factor FlgM C-terminal" evidence="2">
    <location>
        <begin position="35"/>
        <end position="85"/>
    </location>
</feature>
<dbReference type="HOGENOM" id="CLU_2462398_0_0_0"/>
<evidence type="ECO:0000313" key="3">
    <source>
        <dbReference type="EMBL" id="AAC06641.1"/>
    </source>
</evidence>
<dbReference type="SMR" id="O66683"/>
<evidence type="ECO:0000313" key="4">
    <source>
        <dbReference type="Proteomes" id="UP000000798"/>
    </source>
</evidence>
<dbReference type="GO" id="GO:0001221">
    <property type="term" value="F:transcription coregulator binding"/>
    <property type="evidence" value="ECO:0000353"/>
    <property type="project" value="CAFA"/>
</dbReference>
<evidence type="ECO:0007829" key="6">
    <source>
        <dbReference type="PDB" id="1SC5"/>
    </source>
</evidence>
<dbReference type="EMBL" id="AE000657">
    <property type="protein sequence ID" value="AAC06641.1"/>
    <property type="molecule type" value="Genomic_DNA"/>
</dbReference>
<dbReference type="STRING" id="224324.aq_357a"/>
<dbReference type="SUPFAM" id="SSF101498">
    <property type="entry name" value="Anti-sigma factor FlgM"/>
    <property type="match status" value="1"/>
</dbReference>
<dbReference type="GO" id="GO:1903865">
    <property type="term" value="C:sigma factor antagonist complex"/>
    <property type="evidence" value="ECO:0000314"/>
    <property type="project" value="CAFA"/>
</dbReference>
<name>O66683_AQUAE</name>
<dbReference type="DisProt" id="DP01092"/>
<organism evidence="3 4">
    <name type="scientific">Aquifex aeolicus (strain VF5)</name>
    <dbReference type="NCBI Taxonomy" id="224324"/>
    <lineage>
        <taxon>Bacteria</taxon>
        <taxon>Pseudomonadati</taxon>
        <taxon>Aquificota</taxon>
        <taxon>Aquificia</taxon>
        <taxon>Aquificales</taxon>
        <taxon>Aquificaceae</taxon>
        <taxon>Aquifex</taxon>
    </lineage>
</organism>
<dbReference type="Pfam" id="PF04316">
    <property type="entry name" value="FlgM"/>
    <property type="match status" value="1"/>
</dbReference>
<dbReference type="eggNOG" id="COG2747">
    <property type="taxonomic scope" value="Bacteria"/>
</dbReference>
<dbReference type="IntAct" id="O66683">
    <property type="interactions" value="1"/>
</dbReference>
<evidence type="ECO:0000259" key="2">
    <source>
        <dbReference type="Pfam" id="PF04316"/>
    </source>
</evidence>
<reference evidence="3 4" key="1">
    <citation type="journal article" date="1998" name="Nature">
        <title>The complete genome of the hyperthermophilic bacterium Aquifex aeolicus.</title>
        <authorList>
            <person name="Deckert G."/>
            <person name="Warren P.V."/>
            <person name="Gaasterland T."/>
            <person name="Young W.G."/>
            <person name="Lenox A.L."/>
            <person name="Graham D.E."/>
            <person name="Overbeek R."/>
            <person name="Snead M.A."/>
            <person name="Keller M."/>
            <person name="Aujay M."/>
            <person name="Huber R."/>
            <person name="Feldman R.A."/>
            <person name="Short J.M."/>
            <person name="Olson G.J."/>
            <person name="Swanson R.V."/>
        </authorList>
    </citation>
    <scope>NUCLEOTIDE SEQUENCE [LARGE SCALE GENOMIC DNA]</scope>
    <source>
        <strain evidence="3 4">VF5</strain>
    </source>
</reference>
<evidence type="ECO:0000256" key="1">
    <source>
        <dbReference type="SAM" id="Coils"/>
    </source>
</evidence>
<dbReference type="PIR" id="G70331">
    <property type="entry name" value="G70331"/>
</dbReference>
<dbReference type="PDBsum" id="1RP3"/>
<dbReference type="Proteomes" id="UP000000798">
    <property type="component" value="Chromosome"/>
</dbReference>
<dbReference type="GO" id="GO:0016989">
    <property type="term" value="F:sigma factor antagonist activity"/>
    <property type="evidence" value="ECO:0000314"/>
    <property type="project" value="CAFA"/>
</dbReference>
<proteinExistence type="evidence at protein level"/>
<feature type="coiled-coil region" evidence="1">
    <location>
        <begin position="46"/>
        <end position="73"/>
    </location>
</feature>
<dbReference type="KEGG" id="aae:aq_357a"/>
<dbReference type="Gene3D" id="6.10.140.30">
    <property type="entry name" value="Anti-sigma-28 factor FlgM"/>
    <property type="match status" value="1"/>
</dbReference>
<dbReference type="InParanoid" id="O66683"/>
<dbReference type="InterPro" id="IPR031316">
    <property type="entry name" value="FlgM_C"/>
</dbReference>
<dbReference type="InterPro" id="IPR035890">
    <property type="entry name" value="Anti-sigma-28_factor_FlgM_sf"/>
</dbReference>
<protein>
    <submittedName>
        <fullName evidence="3">Anti sigma factor FlgM</fullName>
    </submittedName>
</protein>
<dbReference type="Gene3D" id="6.10.140.150">
    <property type="match status" value="1"/>
</dbReference>
<reference evidence="5 6" key="2">
    <citation type="journal article" date="2004" name="Mol. Cell">
        <title>Crystal structure of the flagellar sigma/anti-sigma complex sigma(28)/FlgM reveals an intact sigma factor in an inactive conformation.</title>
        <authorList>
            <person name="Sorenson M.K."/>
            <person name="Ray S.S."/>
            <person name="Darst S.A."/>
        </authorList>
    </citation>
    <scope>X-RAY CRYSTALLOGRAPHY (2.30 ANGSTROMS)</scope>
</reference>
<dbReference type="RefSeq" id="WP_010880181.1">
    <property type="nucleotide sequence ID" value="NC_000918.1"/>
</dbReference>
<accession>O66683</accession>
<dbReference type="AlphaFoldDB" id="O66683"/>
<keyword evidence="4" id="KW-1185">Reference proteome</keyword>
<gene>
    <name evidence="3" type="primary">flgM</name>
    <name evidence="3" type="ORF">aq_357a</name>
</gene>
<evidence type="ECO:0007829" key="5">
    <source>
        <dbReference type="PDB" id="1RP3"/>
    </source>
</evidence>
<dbReference type="PDBsum" id="1SC5"/>
<keyword evidence="1" id="KW-0175">Coiled coil</keyword>